<proteinExistence type="predicted"/>
<keyword evidence="3" id="KW-1185">Reference proteome</keyword>
<dbReference type="RefSeq" id="WP_311700948.1">
    <property type="nucleotide sequence ID" value="NZ_JAVREY010000113.1"/>
</dbReference>
<protein>
    <submittedName>
        <fullName evidence="2">Uncharacterized protein</fullName>
    </submittedName>
</protein>
<evidence type="ECO:0000313" key="3">
    <source>
        <dbReference type="Proteomes" id="UP001183809"/>
    </source>
</evidence>
<dbReference type="Proteomes" id="UP001183809">
    <property type="component" value="Unassembled WGS sequence"/>
</dbReference>
<gene>
    <name evidence="2" type="ORF">RM764_42355</name>
</gene>
<name>A0ABU2U8F8_9ACTN</name>
<reference evidence="3" key="1">
    <citation type="submission" date="2023-07" db="EMBL/GenBank/DDBJ databases">
        <title>30 novel species of actinomycetes from the DSMZ collection.</title>
        <authorList>
            <person name="Nouioui I."/>
        </authorList>
    </citation>
    <scope>NUCLEOTIDE SEQUENCE [LARGE SCALE GENOMIC DNA]</scope>
    <source>
        <strain evidence="3">DSM 41699</strain>
    </source>
</reference>
<organism evidence="2 3">
    <name type="scientific">Streptomyces gibsoniae</name>
    <dbReference type="NCBI Taxonomy" id="3075529"/>
    <lineage>
        <taxon>Bacteria</taxon>
        <taxon>Bacillati</taxon>
        <taxon>Actinomycetota</taxon>
        <taxon>Actinomycetes</taxon>
        <taxon>Kitasatosporales</taxon>
        <taxon>Streptomycetaceae</taxon>
        <taxon>Streptomyces</taxon>
    </lineage>
</organism>
<sequence>MQDTERAAPRKVGQDALREAESGANFELDEEEQRAVPVACPIER</sequence>
<accession>A0ABU2U8F8</accession>
<feature type="compositionally biased region" description="Basic and acidic residues" evidence="1">
    <location>
        <begin position="1"/>
        <end position="21"/>
    </location>
</feature>
<feature type="region of interest" description="Disordered" evidence="1">
    <location>
        <begin position="1"/>
        <end position="44"/>
    </location>
</feature>
<comment type="caution">
    <text evidence="2">The sequence shown here is derived from an EMBL/GenBank/DDBJ whole genome shotgun (WGS) entry which is preliminary data.</text>
</comment>
<dbReference type="EMBL" id="JAVREY010000113">
    <property type="protein sequence ID" value="MDT0469519.1"/>
    <property type="molecule type" value="Genomic_DNA"/>
</dbReference>
<evidence type="ECO:0000256" key="1">
    <source>
        <dbReference type="SAM" id="MobiDB-lite"/>
    </source>
</evidence>
<evidence type="ECO:0000313" key="2">
    <source>
        <dbReference type="EMBL" id="MDT0469519.1"/>
    </source>
</evidence>